<feature type="compositionally biased region" description="Polar residues" evidence="8">
    <location>
        <begin position="296"/>
        <end position="315"/>
    </location>
</feature>
<dbReference type="Proteomes" id="UP000677228">
    <property type="component" value="Unassembled WGS sequence"/>
</dbReference>
<evidence type="ECO:0000313" key="11">
    <source>
        <dbReference type="EMBL" id="CAF3984672.1"/>
    </source>
</evidence>
<feature type="active site" description="Proton acceptor" evidence="5">
    <location>
        <position position="20"/>
    </location>
</feature>
<keyword evidence="4 7" id="KW-0326">Glycosidase</keyword>
<comment type="caution">
    <text evidence="10">The sequence shown here is derived from an EMBL/GenBank/DDBJ whole genome shotgun (WGS) entry which is preliminary data.</text>
</comment>
<feature type="non-terminal residue" evidence="10">
    <location>
        <position position="1"/>
    </location>
</feature>
<comment type="similarity">
    <text evidence="1 7">Belongs to the glycosyl hydrolase 43 family.</text>
</comment>
<proteinExistence type="inferred from homology"/>
<feature type="region of interest" description="Disordered" evidence="8">
    <location>
        <begin position="296"/>
        <end position="322"/>
    </location>
</feature>
<dbReference type="PROSITE" id="PS51175">
    <property type="entry name" value="CBM6"/>
    <property type="match status" value="1"/>
</dbReference>
<dbReference type="SUPFAM" id="SSF75005">
    <property type="entry name" value="Arabinanase/levansucrase/invertase"/>
    <property type="match status" value="1"/>
</dbReference>
<evidence type="ECO:0000256" key="1">
    <source>
        <dbReference type="ARBA" id="ARBA00009865"/>
    </source>
</evidence>
<dbReference type="EMBL" id="CAJNOK010012887">
    <property type="protein sequence ID" value="CAF1173429.1"/>
    <property type="molecule type" value="Genomic_DNA"/>
</dbReference>
<organism evidence="10 12">
    <name type="scientific">Didymodactylos carnosus</name>
    <dbReference type="NCBI Taxonomy" id="1234261"/>
    <lineage>
        <taxon>Eukaryota</taxon>
        <taxon>Metazoa</taxon>
        <taxon>Spiralia</taxon>
        <taxon>Gnathifera</taxon>
        <taxon>Rotifera</taxon>
        <taxon>Eurotatoria</taxon>
        <taxon>Bdelloidea</taxon>
        <taxon>Philodinida</taxon>
        <taxon>Philodinidae</taxon>
        <taxon>Didymodactylos</taxon>
    </lineage>
</organism>
<keyword evidence="2" id="KW-0732">Signal</keyword>
<dbReference type="InterPro" id="IPR008979">
    <property type="entry name" value="Galactose-bd-like_sf"/>
</dbReference>
<dbReference type="InterPro" id="IPR006710">
    <property type="entry name" value="Glyco_hydro_43"/>
</dbReference>
<dbReference type="Gene3D" id="2.60.120.260">
    <property type="entry name" value="Galactose-binding domain-like"/>
    <property type="match status" value="1"/>
</dbReference>
<evidence type="ECO:0000256" key="5">
    <source>
        <dbReference type="PIRSR" id="PIRSR606710-1"/>
    </source>
</evidence>
<name>A0A8S2EGD2_9BILA</name>
<dbReference type="SUPFAM" id="SSF49785">
    <property type="entry name" value="Galactose-binding domain-like"/>
    <property type="match status" value="1"/>
</dbReference>
<gene>
    <name evidence="10" type="ORF">OVA965_LOCUS22689</name>
    <name evidence="11" type="ORF">TMI583_LOCUS23403</name>
</gene>
<evidence type="ECO:0000259" key="9">
    <source>
        <dbReference type="PROSITE" id="PS51175"/>
    </source>
</evidence>
<evidence type="ECO:0000313" key="10">
    <source>
        <dbReference type="EMBL" id="CAF1173429.1"/>
    </source>
</evidence>
<dbReference type="GO" id="GO:0004553">
    <property type="term" value="F:hydrolase activity, hydrolyzing O-glycosyl compounds"/>
    <property type="evidence" value="ECO:0007669"/>
    <property type="project" value="InterPro"/>
</dbReference>
<protein>
    <recommendedName>
        <fullName evidence="9">CBM6 domain-containing protein</fullName>
    </recommendedName>
</protein>
<sequence length="449" mass="50204">AQPFTSVNTFYNVIAQDGADPFIYKHTNGWYYFTKTTGGNVRLWRSHTLTGVDAGESKVVWTSKNTGASCKDIWAPEIHFLNQKWYIYFAATTCDGNNANHRMFVIENSNADPFQDKFSEKGKISDLTNKWAIDGTVLENKGQMYFLWSGWEGNTNVRQILYIAHMLNPWTIDSQRVEISRPSYSWETNQNPHVNEGPQVIVRSNVISLVYSASGSWSNSYLLGLITARTDSDLLKPLSWSKRSYPIFQSANGLFGPGHQSFTKSKDNREDWMIYHTARYSGSGWTRNIRAQPFTWNADNTPNLGTPRSPNSQIKVPSGEPNRDRYEAEAAVLKNGPYSRSEVSASNGLKVGHIDNSDSSVEFSVQCSKAGWYIVIVRTGNGSSGNALASHKLSVNNGGTSEVFTVYSGWNNWGSLTLRLKLNAGTNTLKVTKGQNFAEIDCLDVFIDQ</sequence>
<dbReference type="PANTHER" id="PTHR43817">
    <property type="entry name" value="GLYCOSYL HYDROLASE"/>
    <property type="match status" value="1"/>
</dbReference>
<keyword evidence="3 7" id="KW-0378">Hydrolase</keyword>
<evidence type="ECO:0000256" key="2">
    <source>
        <dbReference type="ARBA" id="ARBA00022729"/>
    </source>
</evidence>
<evidence type="ECO:0000256" key="7">
    <source>
        <dbReference type="RuleBase" id="RU361187"/>
    </source>
</evidence>
<dbReference type="InterPro" id="IPR005084">
    <property type="entry name" value="CBM6"/>
</dbReference>
<dbReference type="Gene3D" id="2.115.10.20">
    <property type="entry name" value="Glycosyl hydrolase domain, family 43"/>
    <property type="match status" value="1"/>
</dbReference>
<dbReference type="AlphaFoldDB" id="A0A8S2EGD2"/>
<evidence type="ECO:0000256" key="4">
    <source>
        <dbReference type="ARBA" id="ARBA00023295"/>
    </source>
</evidence>
<feature type="site" description="Important for catalytic activity, responsible for pKa modulation of the active site Glu and correct orientation of both the proton donor and substrate" evidence="6">
    <location>
        <position position="134"/>
    </location>
</feature>
<dbReference type="EMBL" id="CAJOBA010034411">
    <property type="protein sequence ID" value="CAF3984672.1"/>
    <property type="molecule type" value="Genomic_DNA"/>
</dbReference>
<evidence type="ECO:0000313" key="12">
    <source>
        <dbReference type="Proteomes" id="UP000677228"/>
    </source>
</evidence>
<dbReference type="Pfam" id="PF04616">
    <property type="entry name" value="Glyco_hydro_43"/>
    <property type="match status" value="1"/>
</dbReference>
<dbReference type="CDD" id="cd18820">
    <property type="entry name" value="GH43_LbAraf43-like"/>
    <property type="match status" value="1"/>
</dbReference>
<feature type="domain" description="CBM6" evidence="9">
    <location>
        <begin position="324"/>
        <end position="446"/>
    </location>
</feature>
<evidence type="ECO:0000256" key="8">
    <source>
        <dbReference type="SAM" id="MobiDB-lite"/>
    </source>
</evidence>
<dbReference type="GO" id="GO:0005975">
    <property type="term" value="P:carbohydrate metabolic process"/>
    <property type="evidence" value="ECO:0007669"/>
    <property type="project" value="InterPro"/>
</dbReference>
<evidence type="ECO:0000256" key="3">
    <source>
        <dbReference type="ARBA" id="ARBA00022801"/>
    </source>
</evidence>
<evidence type="ECO:0000256" key="6">
    <source>
        <dbReference type="PIRSR" id="PIRSR606710-2"/>
    </source>
</evidence>
<dbReference type="InterPro" id="IPR023296">
    <property type="entry name" value="Glyco_hydro_beta-prop_sf"/>
</dbReference>
<accession>A0A8S2EGD2</accession>
<dbReference type="PANTHER" id="PTHR43817:SF1">
    <property type="entry name" value="HYDROLASE, FAMILY 43, PUTATIVE (AFU_ORTHOLOGUE AFUA_3G01660)-RELATED"/>
    <property type="match status" value="1"/>
</dbReference>
<feature type="active site" description="Proton donor" evidence="5">
    <location>
        <position position="196"/>
    </location>
</feature>
<dbReference type="Proteomes" id="UP000682733">
    <property type="component" value="Unassembled WGS sequence"/>
</dbReference>
<dbReference type="GO" id="GO:0030246">
    <property type="term" value="F:carbohydrate binding"/>
    <property type="evidence" value="ECO:0007669"/>
    <property type="project" value="InterPro"/>
</dbReference>
<reference evidence="10" key="1">
    <citation type="submission" date="2021-02" db="EMBL/GenBank/DDBJ databases">
        <authorList>
            <person name="Nowell W R."/>
        </authorList>
    </citation>
    <scope>NUCLEOTIDE SEQUENCE</scope>
</reference>